<feature type="compositionally biased region" description="Acidic residues" evidence="1">
    <location>
        <begin position="226"/>
        <end position="235"/>
    </location>
</feature>
<evidence type="ECO:0000313" key="3">
    <source>
        <dbReference type="EMBL" id="NYE50357.1"/>
    </source>
</evidence>
<dbReference type="AlphaFoldDB" id="A0A852U431"/>
<sequence length="290" mass="29580">MSHDFWLKNTARLLGGALILGSASLAMGGTAAAAPFKGPNGDNGTVKVHDSATDAEDPRNEPKVCEFYLVGSNFDEAQEVSWRIKSWPPTGTKEVVDEGSLTLDGEGHGRTGDLGLPDGHYKVFWEFEGQNGNGGKHKVFWVDCGEEETPGGEEEPGGDEPGEEEPPGDGEENPGGEEPGDGEENPGDEEPPADGEESDGEETPGAEEPPAEGDEPGEETPGGGDEGSETPEADEAPAPADEGDAAGGLPVTGAALTGLVSAGLVAIGGGGAAVYFARRKKTAPTGGSEE</sequence>
<reference evidence="3 4" key="1">
    <citation type="submission" date="2020-07" db="EMBL/GenBank/DDBJ databases">
        <title>Sequencing the genomes of 1000 actinobacteria strains.</title>
        <authorList>
            <person name="Klenk H.-P."/>
        </authorList>
    </citation>
    <scope>NUCLEOTIDE SEQUENCE [LARGE SCALE GENOMIC DNA]</scope>
    <source>
        <strain evidence="3 4">CXB654</strain>
    </source>
</reference>
<evidence type="ECO:0000313" key="4">
    <source>
        <dbReference type="Proteomes" id="UP000589036"/>
    </source>
</evidence>
<feature type="region of interest" description="Disordered" evidence="1">
    <location>
        <begin position="146"/>
        <end position="251"/>
    </location>
</feature>
<evidence type="ECO:0000256" key="1">
    <source>
        <dbReference type="SAM" id="MobiDB-lite"/>
    </source>
</evidence>
<gene>
    <name evidence="3" type="ORF">HDA32_005477</name>
</gene>
<proteinExistence type="predicted"/>
<dbReference type="Proteomes" id="UP000589036">
    <property type="component" value="Unassembled WGS sequence"/>
</dbReference>
<name>A0A852U431_9ACTN</name>
<feature type="signal peptide" evidence="2">
    <location>
        <begin position="1"/>
        <end position="33"/>
    </location>
</feature>
<feature type="compositionally biased region" description="Acidic residues" evidence="1">
    <location>
        <begin position="146"/>
        <end position="218"/>
    </location>
</feature>
<accession>A0A852U431</accession>
<keyword evidence="4" id="KW-1185">Reference proteome</keyword>
<comment type="caution">
    <text evidence="3">The sequence shown here is derived from an EMBL/GenBank/DDBJ whole genome shotgun (WGS) entry which is preliminary data.</text>
</comment>
<organism evidence="3 4">
    <name type="scientific">Spinactinospora alkalitolerans</name>
    <dbReference type="NCBI Taxonomy" id="687207"/>
    <lineage>
        <taxon>Bacteria</taxon>
        <taxon>Bacillati</taxon>
        <taxon>Actinomycetota</taxon>
        <taxon>Actinomycetes</taxon>
        <taxon>Streptosporangiales</taxon>
        <taxon>Nocardiopsidaceae</taxon>
        <taxon>Spinactinospora</taxon>
    </lineage>
</organism>
<evidence type="ECO:0000256" key="2">
    <source>
        <dbReference type="SAM" id="SignalP"/>
    </source>
</evidence>
<keyword evidence="2" id="KW-0732">Signal</keyword>
<protein>
    <recommendedName>
        <fullName evidence="5">Gram-positive cocci surface proteins LPxTG domain-containing protein</fullName>
    </recommendedName>
</protein>
<evidence type="ECO:0008006" key="5">
    <source>
        <dbReference type="Google" id="ProtNLM"/>
    </source>
</evidence>
<dbReference type="RefSeq" id="WP_218882619.1">
    <property type="nucleotide sequence ID" value="NZ_BAAAYY010000014.1"/>
</dbReference>
<dbReference type="EMBL" id="JACCCC010000001">
    <property type="protein sequence ID" value="NYE50357.1"/>
    <property type="molecule type" value="Genomic_DNA"/>
</dbReference>
<feature type="chain" id="PRO_5032428484" description="Gram-positive cocci surface proteins LPxTG domain-containing protein" evidence="2">
    <location>
        <begin position="34"/>
        <end position="290"/>
    </location>
</feature>